<dbReference type="FunFam" id="2.30.38.10:FF:000001">
    <property type="entry name" value="Non-ribosomal peptide synthetase PvdI"/>
    <property type="match status" value="1"/>
</dbReference>
<dbReference type="Pfam" id="PF13193">
    <property type="entry name" value="AMP-binding_C"/>
    <property type="match status" value="1"/>
</dbReference>
<feature type="non-terminal residue" evidence="5">
    <location>
        <position position="1"/>
    </location>
</feature>
<dbReference type="InterPro" id="IPR009081">
    <property type="entry name" value="PP-bd_ACP"/>
</dbReference>
<dbReference type="PROSITE" id="PS00455">
    <property type="entry name" value="AMP_BINDING"/>
    <property type="match status" value="1"/>
</dbReference>
<dbReference type="InterPro" id="IPR000873">
    <property type="entry name" value="AMP-dep_synth/lig_dom"/>
</dbReference>
<evidence type="ECO:0000256" key="3">
    <source>
        <dbReference type="ARBA" id="ARBA00022553"/>
    </source>
</evidence>
<dbReference type="SMART" id="SM00823">
    <property type="entry name" value="PKS_PP"/>
    <property type="match status" value="1"/>
</dbReference>
<name>A0A6J4MVI8_9BACT</name>
<dbReference type="GO" id="GO:0003824">
    <property type="term" value="F:catalytic activity"/>
    <property type="evidence" value="ECO:0007669"/>
    <property type="project" value="InterPro"/>
</dbReference>
<dbReference type="SUPFAM" id="SSF47336">
    <property type="entry name" value="ACP-like"/>
    <property type="match status" value="1"/>
</dbReference>
<dbReference type="Gene3D" id="3.30.300.30">
    <property type="match status" value="1"/>
</dbReference>
<dbReference type="InterPro" id="IPR023213">
    <property type="entry name" value="CAT-like_dom_sf"/>
</dbReference>
<dbReference type="GO" id="GO:0005737">
    <property type="term" value="C:cytoplasm"/>
    <property type="evidence" value="ECO:0007669"/>
    <property type="project" value="TreeGrafter"/>
</dbReference>
<dbReference type="GO" id="GO:0072330">
    <property type="term" value="P:monocarboxylic acid biosynthetic process"/>
    <property type="evidence" value="ECO:0007669"/>
    <property type="project" value="UniProtKB-ARBA"/>
</dbReference>
<dbReference type="GO" id="GO:0031177">
    <property type="term" value="F:phosphopantetheine binding"/>
    <property type="evidence" value="ECO:0007669"/>
    <property type="project" value="InterPro"/>
</dbReference>
<dbReference type="EMBL" id="CADCTV010000892">
    <property type="protein sequence ID" value="CAA9367831.1"/>
    <property type="molecule type" value="Genomic_DNA"/>
</dbReference>
<comment type="cofactor">
    <cofactor evidence="1">
        <name>pantetheine 4'-phosphate</name>
        <dbReference type="ChEBI" id="CHEBI:47942"/>
    </cofactor>
</comment>
<dbReference type="AlphaFoldDB" id="A0A6J4MVI8"/>
<dbReference type="InterPro" id="IPR025110">
    <property type="entry name" value="AMP-bd_C"/>
</dbReference>
<keyword evidence="2" id="KW-0596">Phosphopantetheine</keyword>
<dbReference type="PANTHER" id="PTHR45527">
    <property type="entry name" value="NONRIBOSOMAL PEPTIDE SYNTHETASE"/>
    <property type="match status" value="1"/>
</dbReference>
<evidence type="ECO:0000313" key="5">
    <source>
        <dbReference type="EMBL" id="CAA9367831.1"/>
    </source>
</evidence>
<dbReference type="InterPro" id="IPR045851">
    <property type="entry name" value="AMP-bd_C_sf"/>
</dbReference>
<dbReference type="SUPFAM" id="SSF56801">
    <property type="entry name" value="Acetyl-CoA synthetase-like"/>
    <property type="match status" value="1"/>
</dbReference>
<dbReference type="FunFam" id="3.30.300.30:FF:000010">
    <property type="entry name" value="Enterobactin synthetase component F"/>
    <property type="match status" value="1"/>
</dbReference>
<feature type="non-terminal residue" evidence="5">
    <location>
        <position position="564"/>
    </location>
</feature>
<dbReference type="Pfam" id="PF00501">
    <property type="entry name" value="AMP-binding"/>
    <property type="match status" value="1"/>
</dbReference>
<evidence type="ECO:0000259" key="4">
    <source>
        <dbReference type="PROSITE" id="PS50075"/>
    </source>
</evidence>
<dbReference type="GO" id="GO:0043041">
    <property type="term" value="P:amino acid activation for nonribosomal peptide biosynthetic process"/>
    <property type="evidence" value="ECO:0007669"/>
    <property type="project" value="TreeGrafter"/>
</dbReference>
<dbReference type="Pfam" id="PF00550">
    <property type="entry name" value="PP-binding"/>
    <property type="match status" value="1"/>
</dbReference>
<dbReference type="Gene3D" id="1.10.1200.10">
    <property type="entry name" value="ACP-like"/>
    <property type="match status" value="1"/>
</dbReference>
<dbReference type="Gene3D" id="3.40.50.12780">
    <property type="entry name" value="N-terminal domain of ligase-like"/>
    <property type="match status" value="1"/>
</dbReference>
<dbReference type="InterPro" id="IPR020845">
    <property type="entry name" value="AMP-binding_CS"/>
</dbReference>
<organism evidence="5">
    <name type="scientific">uncultured Gemmatimonadota bacterium</name>
    <dbReference type="NCBI Taxonomy" id="203437"/>
    <lineage>
        <taxon>Bacteria</taxon>
        <taxon>Pseudomonadati</taxon>
        <taxon>Gemmatimonadota</taxon>
        <taxon>environmental samples</taxon>
    </lineage>
</organism>
<dbReference type="InterPro" id="IPR006162">
    <property type="entry name" value="Ppantetheine_attach_site"/>
</dbReference>
<dbReference type="PANTHER" id="PTHR45527:SF1">
    <property type="entry name" value="FATTY ACID SYNTHASE"/>
    <property type="match status" value="1"/>
</dbReference>
<dbReference type="PROSITE" id="PS50075">
    <property type="entry name" value="CARRIER"/>
    <property type="match status" value="1"/>
</dbReference>
<dbReference type="InterPro" id="IPR036736">
    <property type="entry name" value="ACP-like_sf"/>
</dbReference>
<keyword evidence="3" id="KW-0597">Phosphoprotein</keyword>
<dbReference type="GO" id="GO:0044550">
    <property type="term" value="P:secondary metabolite biosynthetic process"/>
    <property type="evidence" value="ECO:0007669"/>
    <property type="project" value="TreeGrafter"/>
</dbReference>
<protein>
    <recommendedName>
        <fullName evidence="4">Carrier domain-containing protein</fullName>
    </recommendedName>
</protein>
<sequence length="564" mass="60307">WASLPTTNPGRRGLTPEHLAYVIYTSGSTGRPKGVRVPHASVAATLAVAGGAFGFGAGDRVPSLASFAFDIWLFETLLPLLGGGTVRLLPRDRVPDVPRLVEDLAGCTALHAVPALMRRIVEEVRATPAGVLGTLRRVFVGGDAVAPDLLEEMRAAFPAAEVHVLYGPTEAAIICAAHRLGGEAATRQMVGRPLGNAALYVVESDGRVAPVGVPGELCLGGASVARDYLGRPGLTAERFVPDPFSTQPGARLYRTGDRVRWLMDGSLEFLGRTDLQVKVRGFRIEPGEIEARLAEHPGVREAVVVAREDVPGERRLVAYLVGDETAGADVLRAHLSERLPEYMVPAAYVRLETFPLTPNGKVDRRALPAPEGGAFATRGYQAPSGEAEEAVAAIWAELLGVERVGRWDHFFELGGHSLLAVRVVSRVRQALGVDALPGDLFERPVLADFARGLQTAARAAAAAIERVDRTGSVPLSFAQQRLWFLEQLGGMGAAYHVPMGLRLRGQLDRGALARSLDRIVARHEVLRTTFPAVDGEPVQRIAAPAGESALRLVEHDLRAAPDAD</sequence>
<dbReference type="FunFam" id="1.10.1200.10:FF:000016">
    <property type="entry name" value="Non-ribosomal peptide synthase"/>
    <property type="match status" value="1"/>
</dbReference>
<dbReference type="Pfam" id="PF00668">
    <property type="entry name" value="Condensation"/>
    <property type="match status" value="1"/>
</dbReference>
<dbReference type="CDD" id="cd05930">
    <property type="entry name" value="A_NRPS"/>
    <property type="match status" value="1"/>
</dbReference>
<dbReference type="PROSITE" id="PS00012">
    <property type="entry name" value="PHOSPHOPANTETHEINE"/>
    <property type="match status" value="1"/>
</dbReference>
<dbReference type="InterPro" id="IPR001242">
    <property type="entry name" value="Condensation_dom"/>
</dbReference>
<dbReference type="InterPro" id="IPR042099">
    <property type="entry name" value="ANL_N_sf"/>
</dbReference>
<evidence type="ECO:0000256" key="2">
    <source>
        <dbReference type="ARBA" id="ARBA00022450"/>
    </source>
</evidence>
<evidence type="ECO:0000256" key="1">
    <source>
        <dbReference type="ARBA" id="ARBA00001957"/>
    </source>
</evidence>
<gene>
    <name evidence="5" type="ORF">AVDCRST_MAG89-4267</name>
</gene>
<dbReference type="SUPFAM" id="SSF52777">
    <property type="entry name" value="CoA-dependent acyltransferases"/>
    <property type="match status" value="1"/>
</dbReference>
<dbReference type="InterPro" id="IPR020806">
    <property type="entry name" value="PKS_PP-bd"/>
</dbReference>
<dbReference type="Gene3D" id="3.30.559.10">
    <property type="entry name" value="Chloramphenicol acetyltransferase-like domain"/>
    <property type="match status" value="1"/>
</dbReference>
<accession>A0A6J4MVI8</accession>
<feature type="domain" description="Carrier" evidence="4">
    <location>
        <begin position="382"/>
        <end position="457"/>
    </location>
</feature>
<reference evidence="5" key="1">
    <citation type="submission" date="2020-02" db="EMBL/GenBank/DDBJ databases">
        <authorList>
            <person name="Meier V. D."/>
        </authorList>
    </citation>
    <scope>NUCLEOTIDE SEQUENCE</scope>
    <source>
        <strain evidence="5">AVDCRST_MAG89</strain>
    </source>
</reference>
<proteinExistence type="predicted"/>